<feature type="region of interest" description="Disordered" evidence="1">
    <location>
        <begin position="149"/>
        <end position="228"/>
    </location>
</feature>
<dbReference type="OrthoDB" id="2533906at2759"/>
<name>A0A9P6VV89_RHOMI</name>
<protein>
    <submittedName>
        <fullName evidence="2">Uncharacterized protein</fullName>
    </submittedName>
</protein>
<feature type="region of interest" description="Disordered" evidence="1">
    <location>
        <begin position="495"/>
        <end position="541"/>
    </location>
</feature>
<feature type="compositionally biased region" description="Low complexity" evidence="1">
    <location>
        <begin position="914"/>
        <end position="931"/>
    </location>
</feature>
<feature type="compositionally biased region" description="Low complexity" evidence="1">
    <location>
        <begin position="266"/>
        <end position="292"/>
    </location>
</feature>
<feature type="region of interest" description="Disordered" evidence="1">
    <location>
        <begin position="265"/>
        <end position="292"/>
    </location>
</feature>
<evidence type="ECO:0000313" key="3">
    <source>
        <dbReference type="Proteomes" id="UP000777482"/>
    </source>
</evidence>
<feature type="region of interest" description="Disordered" evidence="1">
    <location>
        <begin position="72"/>
        <end position="103"/>
    </location>
</feature>
<sequence length="947" mass="104155">MSRDLGGVKRPRVSYDDPYRQEGVGRPRAGLTAGPPAAPTEGFETESYTTPGYAYPQRYPYRAEYELYDHADRRFSHPSASVSHEQQQHYGHYPPPEPAYHDARYHSSSTEYDWAEYEQQGRAQLPHPVSTRQQQQQQAPLHSFPVLSSAVHHSRPPTASYPPSSWEYTPRTALPEPQAYYSAPPPPPSLSAESLSHDPARPVYTDPYRAPSPPHHHHAPPPPLYPPLYAEPVPTRRASSFDAYSQAMRPGPLIDAPVRHHFSHYPTESLPVSTTTTTPVPGRTGLQQQQQQPLPVVEHVATAPAAAPEEEAPADRTLATLQAASRERDAHRTSAPILAFNPAREPSATGKKIVESPHGVTYAVAASGESKGKAKSAEVMANCWSCNLPRAKCIMRGSDLAGWTPKVNFQCLDCLPVQETQADPAASEARDERLAARAFEEFQQQPTTTTTTSWTAPSSHTSMSPPAVVTFHHEHDRITFRDTFSGAVDEIVRAQSTPLGSERSVPLQPQDEDSCASADPAASAAAPEDESSVPTSRLLLPPEETAKGLSASFKRQAMCCDVCSRVIGTGSVESLTPDPAPSFTIEVICRTCLDRYRACSDCGGGGGRLTPGRWRCKELFPANRRTCTLSHARNPPLSDIDYDVLRITEIDPAKIAQLDERLRKIYYNVRMRMQARPEMLERGDGLATTFAQVEKLIVDGWTLLRPLLTVDVEPTRGLRRYVALQTSTPHKRRAKPKAGAIPKSEPVTPQIDPVEREISGFLLLEHELATGAVHVAAISGDAFDATTILLDETLKRLRIDLLHDNLLRAERSGGLEPPLPDPTYLWGITPFKGDSRMTQSLTRRGFHFIEDRLREDPNFDLSIFPPQRTIHVPNEFMRSFRIFLRDVTEEDGNLSSEQQQLPGGGGGGATSVKARSAGPSNGGSAAASSSTKPPPKKRARHLKATQR</sequence>
<dbReference type="Proteomes" id="UP000777482">
    <property type="component" value="Unassembled WGS sequence"/>
</dbReference>
<feature type="compositionally biased region" description="Low complexity" evidence="1">
    <location>
        <begin position="26"/>
        <end position="42"/>
    </location>
</feature>
<gene>
    <name evidence="2" type="ORF">C6P46_001346</name>
</gene>
<feature type="compositionally biased region" description="Low complexity" evidence="1">
    <location>
        <begin position="447"/>
        <end position="462"/>
    </location>
</feature>
<feature type="region of interest" description="Disordered" evidence="1">
    <location>
        <begin position="440"/>
        <end position="466"/>
    </location>
</feature>
<dbReference type="EMBL" id="PUHQ01000135">
    <property type="protein sequence ID" value="KAG0654895.1"/>
    <property type="molecule type" value="Genomic_DNA"/>
</dbReference>
<organism evidence="2 3">
    <name type="scientific">Rhodotorula mucilaginosa</name>
    <name type="common">Yeast</name>
    <name type="synonym">Rhodotorula rubra</name>
    <dbReference type="NCBI Taxonomy" id="5537"/>
    <lineage>
        <taxon>Eukaryota</taxon>
        <taxon>Fungi</taxon>
        <taxon>Dikarya</taxon>
        <taxon>Basidiomycota</taxon>
        <taxon>Pucciniomycotina</taxon>
        <taxon>Microbotryomycetes</taxon>
        <taxon>Sporidiobolales</taxon>
        <taxon>Sporidiobolaceae</taxon>
        <taxon>Rhodotorula</taxon>
    </lineage>
</organism>
<evidence type="ECO:0000313" key="2">
    <source>
        <dbReference type="EMBL" id="KAG0654895.1"/>
    </source>
</evidence>
<feature type="region of interest" description="Disordered" evidence="1">
    <location>
        <begin position="1"/>
        <end position="55"/>
    </location>
</feature>
<comment type="caution">
    <text evidence="2">The sequence shown here is derived from an EMBL/GenBank/DDBJ whole genome shotgun (WGS) entry which is preliminary data.</text>
</comment>
<feature type="compositionally biased region" description="Basic residues" evidence="1">
    <location>
        <begin position="934"/>
        <end position="947"/>
    </location>
</feature>
<keyword evidence="3" id="KW-1185">Reference proteome</keyword>
<feature type="compositionally biased region" description="Low complexity" evidence="1">
    <location>
        <begin position="515"/>
        <end position="526"/>
    </location>
</feature>
<proteinExistence type="predicted"/>
<dbReference type="AlphaFoldDB" id="A0A9P6VV89"/>
<feature type="compositionally biased region" description="Basic and acidic residues" evidence="1">
    <location>
        <begin position="1"/>
        <end position="25"/>
    </location>
</feature>
<feature type="compositionally biased region" description="Polar residues" evidence="1">
    <location>
        <begin position="78"/>
        <end position="89"/>
    </location>
</feature>
<reference evidence="2 3" key="1">
    <citation type="submission" date="2020-11" db="EMBL/GenBank/DDBJ databases">
        <title>Kefir isolates.</title>
        <authorList>
            <person name="Marcisauskas S."/>
            <person name="Kim Y."/>
            <person name="Blasche S."/>
        </authorList>
    </citation>
    <scope>NUCLEOTIDE SEQUENCE [LARGE SCALE GENOMIC DNA]</scope>
    <source>
        <strain evidence="2 3">KR</strain>
    </source>
</reference>
<accession>A0A9P6VV89</accession>
<evidence type="ECO:0000256" key="1">
    <source>
        <dbReference type="SAM" id="MobiDB-lite"/>
    </source>
</evidence>
<feature type="region of interest" description="Disordered" evidence="1">
    <location>
        <begin position="891"/>
        <end position="947"/>
    </location>
</feature>